<dbReference type="InParanoid" id="A0A1Y2LRZ0"/>
<evidence type="ECO:0000313" key="3">
    <source>
        <dbReference type="Proteomes" id="UP000193240"/>
    </source>
</evidence>
<dbReference type="EMBL" id="KZ107851">
    <property type="protein sequence ID" value="OSS46369.1"/>
    <property type="molecule type" value="Genomic_DNA"/>
</dbReference>
<evidence type="ECO:0000313" key="2">
    <source>
        <dbReference type="EMBL" id="OSS46369.1"/>
    </source>
</evidence>
<proteinExistence type="predicted"/>
<accession>A0A1Y2LRZ0</accession>
<reference evidence="2 3" key="1">
    <citation type="journal article" date="2017" name="Genome Announc.">
        <title>Genome sequence of the saprophytic ascomycete Epicoccum nigrum ICMP 19927 strain isolated from New Zealand.</title>
        <authorList>
            <person name="Fokin M."/>
            <person name="Fleetwood D."/>
            <person name="Weir B.S."/>
            <person name="Villas-Boas S.G."/>
        </authorList>
    </citation>
    <scope>NUCLEOTIDE SEQUENCE [LARGE SCALE GENOMIC DNA]</scope>
    <source>
        <strain evidence="2 3">ICMP 19927</strain>
    </source>
</reference>
<name>A0A1Y2LRZ0_EPING</name>
<gene>
    <name evidence="2" type="ORF">B5807_08590</name>
</gene>
<dbReference type="Proteomes" id="UP000193240">
    <property type="component" value="Unassembled WGS sequence"/>
</dbReference>
<feature type="region of interest" description="Disordered" evidence="1">
    <location>
        <begin position="71"/>
        <end position="96"/>
    </location>
</feature>
<protein>
    <submittedName>
        <fullName evidence="2">Uncharacterized protein</fullName>
    </submittedName>
</protein>
<dbReference type="AlphaFoldDB" id="A0A1Y2LRZ0"/>
<organism evidence="2 3">
    <name type="scientific">Epicoccum nigrum</name>
    <name type="common">Soil fungus</name>
    <name type="synonym">Epicoccum purpurascens</name>
    <dbReference type="NCBI Taxonomy" id="105696"/>
    <lineage>
        <taxon>Eukaryota</taxon>
        <taxon>Fungi</taxon>
        <taxon>Dikarya</taxon>
        <taxon>Ascomycota</taxon>
        <taxon>Pezizomycotina</taxon>
        <taxon>Dothideomycetes</taxon>
        <taxon>Pleosporomycetidae</taxon>
        <taxon>Pleosporales</taxon>
        <taxon>Pleosporineae</taxon>
        <taxon>Didymellaceae</taxon>
        <taxon>Epicoccum</taxon>
    </lineage>
</organism>
<sequence length="185" mass="19722">MPPIFLDGEVDDEQLQTAADDLAQPASLHTATLLGEAVLEPEVTRSVHADVPNRTDERKTPRTIRCLAMDILSKPRSTKSSSQGELTRDDQDNSSIVSNLEAVTSEQTDKEAGTCMNNELCRAQSPVESARVNMPDTPPESPCKSENVVLSISPSSTLSTLSTVPSNLSEQGGDVGIKVVATLCS</sequence>
<keyword evidence="3" id="KW-1185">Reference proteome</keyword>
<evidence type="ECO:0000256" key="1">
    <source>
        <dbReference type="SAM" id="MobiDB-lite"/>
    </source>
</evidence>